<dbReference type="EMBL" id="JAUKPO010000028">
    <property type="protein sequence ID" value="MDO1450326.1"/>
    <property type="molecule type" value="Genomic_DNA"/>
</dbReference>
<accession>A0ABT8RF64</accession>
<dbReference type="Gene3D" id="3.40.50.410">
    <property type="entry name" value="von Willebrand factor, type A domain"/>
    <property type="match status" value="1"/>
</dbReference>
<dbReference type="InterPro" id="IPR008969">
    <property type="entry name" value="CarboxyPept-like_regulatory"/>
</dbReference>
<dbReference type="InterPro" id="IPR002035">
    <property type="entry name" value="VWF_A"/>
</dbReference>
<dbReference type="CDD" id="cd01465">
    <property type="entry name" value="vWA_subgroup"/>
    <property type="match status" value="1"/>
</dbReference>
<dbReference type="Proteomes" id="UP001168528">
    <property type="component" value="Unassembled WGS sequence"/>
</dbReference>
<dbReference type="InterPro" id="IPR021908">
    <property type="entry name" value="YfbK_C"/>
</dbReference>
<dbReference type="InterPro" id="IPR022156">
    <property type="entry name" value="Uncharacterised_YfbK_N"/>
</dbReference>
<dbReference type="RefSeq" id="WP_302041127.1">
    <property type="nucleotide sequence ID" value="NZ_JAUKPO010000028.1"/>
</dbReference>
<comment type="caution">
    <text evidence="2">The sequence shown here is derived from an EMBL/GenBank/DDBJ whole genome shotgun (WGS) entry which is preliminary data.</text>
</comment>
<feature type="domain" description="VWFA" evidence="1">
    <location>
        <begin position="266"/>
        <end position="444"/>
    </location>
</feature>
<name>A0ABT8RF64_9BACT</name>
<dbReference type="Pfam" id="PF00092">
    <property type="entry name" value="VWA"/>
    <property type="match status" value="1"/>
</dbReference>
<reference evidence="2" key="1">
    <citation type="submission" date="2023-07" db="EMBL/GenBank/DDBJ databases">
        <title>The genome sequence of Rhodocytophaga aerolata KACC 12507.</title>
        <authorList>
            <person name="Zhang X."/>
        </authorList>
    </citation>
    <scope>NUCLEOTIDE SEQUENCE</scope>
    <source>
        <strain evidence="2">KACC 12507</strain>
    </source>
</reference>
<dbReference type="PROSITE" id="PS50234">
    <property type="entry name" value="VWFA"/>
    <property type="match status" value="1"/>
</dbReference>
<proteinExistence type="predicted"/>
<keyword evidence="3" id="KW-1185">Reference proteome</keyword>
<dbReference type="SUPFAM" id="SSF49464">
    <property type="entry name" value="Carboxypeptidase regulatory domain-like"/>
    <property type="match status" value="1"/>
</dbReference>
<evidence type="ECO:0000259" key="1">
    <source>
        <dbReference type="PROSITE" id="PS50234"/>
    </source>
</evidence>
<dbReference type="InterPro" id="IPR051266">
    <property type="entry name" value="CLCR"/>
</dbReference>
<evidence type="ECO:0000313" key="3">
    <source>
        <dbReference type="Proteomes" id="UP001168528"/>
    </source>
</evidence>
<gene>
    <name evidence="2" type="ORF">Q0590_28885</name>
</gene>
<dbReference type="PANTHER" id="PTHR10579:SF43">
    <property type="entry name" value="ZINC FINGER (C3HC4-TYPE RING FINGER) FAMILY PROTEIN"/>
    <property type="match status" value="1"/>
</dbReference>
<dbReference type="SMART" id="SM00327">
    <property type="entry name" value="VWA"/>
    <property type="match status" value="1"/>
</dbReference>
<dbReference type="Gene3D" id="2.60.40.1120">
    <property type="entry name" value="Carboxypeptidase-like, regulatory domain"/>
    <property type="match status" value="1"/>
</dbReference>
<dbReference type="Pfam" id="PF12034">
    <property type="entry name" value="YfbK_C"/>
    <property type="match status" value="1"/>
</dbReference>
<sequence>MGKFIITFTLVVYAFLGMYEVKQDHKITGTITDAENSSPLPGVNILAKGTSIGTTSDAKGNYEITIPQSNGVVVFSYIGYKTLEVKVNNRQVIDVKLTPDVQALQEVVTIHRARPMAKKFKNEEKAADAYMIMESEITMAAPTAPMGVMADEDRISHNTEEYEAVEENGFREALKNPLSTFSIDVDAASYSNMRRFLNQGQMPPKDAVRIEEMVNYFTYDYPQPTGKDPFSITTEMSDCPWNKNHRLVHIGLQGKEIPTQNLPPSNLVFLVDVSGSMDSPEKLPLLKSAFSMLLGQLRPQDRVAIVVYAGAAGLVLPSTSGSHKEEILDALDRLQAGGSTAGGAGIELAYKIAKENFIKEGNNRVILATDGDFNVGVSSNAAMERLIEQKRETGIFLTVLGFGMGNYKDSKMEILADKGNGNYAYIDNMMEARKVLVNEFGGTLFTIAKDVKIQVEFNPAKVKAYRLVGYENRALKNEDFNNDKKDAGELGAGHTVTALYELIPADATNTDQEVPGTDELKYQKNKIAPSAFTSKELMTLKLRYKQPDSETSQLLTKSLVNEPVALSKTSDNFRFSAAVAGFGMLLRNSEFKGQANYTDIVNLAEGAKGADKEGYRTEFINLVKSCQWITKK</sequence>
<evidence type="ECO:0000313" key="2">
    <source>
        <dbReference type="EMBL" id="MDO1450326.1"/>
    </source>
</evidence>
<dbReference type="Pfam" id="PF13715">
    <property type="entry name" value="CarbopepD_reg_2"/>
    <property type="match status" value="1"/>
</dbReference>
<dbReference type="PANTHER" id="PTHR10579">
    <property type="entry name" value="CALCIUM-ACTIVATED CHLORIDE CHANNEL REGULATOR"/>
    <property type="match status" value="1"/>
</dbReference>
<dbReference type="Pfam" id="PF12450">
    <property type="entry name" value="vWF_A"/>
    <property type="match status" value="1"/>
</dbReference>
<organism evidence="2 3">
    <name type="scientific">Rhodocytophaga aerolata</name>
    <dbReference type="NCBI Taxonomy" id="455078"/>
    <lineage>
        <taxon>Bacteria</taxon>
        <taxon>Pseudomonadati</taxon>
        <taxon>Bacteroidota</taxon>
        <taxon>Cytophagia</taxon>
        <taxon>Cytophagales</taxon>
        <taxon>Rhodocytophagaceae</taxon>
        <taxon>Rhodocytophaga</taxon>
    </lineage>
</organism>
<protein>
    <submittedName>
        <fullName evidence="2">von Willebrand factor type A domain-containing protein</fullName>
    </submittedName>
</protein>
<dbReference type="SUPFAM" id="SSF53300">
    <property type="entry name" value="vWA-like"/>
    <property type="match status" value="1"/>
</dbReference>
<dbReference type="InterPro" id="IPR036465">
    <property type="entry name" value="vWFA_dom_sf"/>
</dbReference>